<dbReference type="Gene3D" id="3.40.630.30">
    <property type="match status" value="1"/>
</dbReference>
<feature type="domain" description="N-acetyltransferase" evidence="1">
    <location>
        <begin position="27"/>
        <end position="162"/>
    </location>
</feature>
<dbReference type="EMBL" id="JBHLWN010000068">
    <property type="protein sequence ID" value="MFC0214073.1"/>
    <property type="molecule type" value="Genomic_DNA"/>
</dbReference>
<dbReference type="InterPro" id="IPR000182">
    <property type="entry name" value="GNAT_dom"/>
</dbReference>
<dbReference type="SUPFAM" id="SSF55729">
    <property type="entry name" value="Acyl-CoA N-acyltransferases (Nat)"/>
    <property type="match status" value="1"/>
</dbReference>
<dbReference type="Pfam" id="PF00583">
    <property type="entry name" value="Acetyltransf_1"/>
    <property type="match status" value="1"/>
</dbReference>
<reference evidence="2 3" key="1">
    <citation type="submission" date="2024-09" db="EMBL/GenBank/DDBJ databases">
        <authorList>
            <person name="Sun Q."/>
            <person name="Mori K."/>
        </authorList>
    </citation>
    <scope>NUCLEOTIDE SEQUENCE [LARGE SCALE GENOMIC DNA]</scope>
    <source>
        <strain evidence="2 3">CCM 7759</strain>
    </source>
</reference>
<accession>A0ABV6DN42</accession>
<dbReference type="RefSeq" id="WP_377471410.1">
    <property type="nucleotide sequence ID" value="NZ_JBHLWN010000068.1"/>
</dbReference>
<dbReference type="PROSITE" id="PS51186">
    <property type="entry name" value="GNAT"/>
    <property type="match status" value="1"/>
</dbReference>
<gene>
    <name evidence="2" type="ORF">ACFFK0_16725</name>
</gene>
<dbReference type="CDD" id="cd04301">
    <property type="entry name" value="NAT_SF"/>
    <property type="match status" value="1"/>
</dbReference>
<comment type="caution">
    <text evidence="2">The sequence shown here is derived from an EMBL/GenBank/DDBJ whole genome shotgun (WGS) entry which is preliminary data.</text>
</comment>
<evidence type="ECO:0000313" key="3">
    <source>
        <dbReference type="Proteomes" id="UP001589776"/>
    </source>
</evidence>
<proteinExistence type="predicted"/>
<dbReference type="GO" id="GO:0016746">
    <property type="term" value="F:acyltransferase activity"/>
    <property type="evidence" value="ECO:0007669"/>
    <property type="project" value="UniProtKB-KW"/>
</dbReference>
<sequence length="162" mass="17584">MPDMLVRLYELPEEAAFYAKPYEGTPITVRRALPPERHVIAAWVEANFNPHWRSECEAALSRLPVTMFVATVTEEDGPTRMIGFGCYDATAKGFFGPTGVDPAFRGQGVGKALLLACLDAMRSDGYGYAVIGGAGPTEFYERCVGAVAIPDSSPGIYRGMLR</sequence>
<protein>
    <submittedName>
        <fullName evidence="2">GNAT family N-acetyltransferase</fullName>
        <ecNumber evidence="2">2.3.-.-</ecNumber>
    </submittedName>
</protein>
<dbReference type="EC" id="2.3.-.-" evidence="2"/>
<dbReference type="InterPro" id="IPR016181">
    <property type="entry name" value="Acyl_CoA_acyltransferase"/>
</dbReference>
<evidence type="ECO:0000313" key="2">
    <source>
        <dbReference type="EMBL" id="MFC0214073.1"/>
    </source>
</evidence>
<keyword evidence="2" id="KW-0012">Acyltransferase</keyword>
<organism evidence="2 3">
    <name type="scientific">Paenibacillus chartarius</name>
    <dbReference type="NCBI Taxonomy" id="747481"/>
    <lineage>
        <taxon>Bacteria</taxon>
        <taxon>Bacillati</taxon>
        <taxon>Bacillota</taxon>
        <taxon>Bacilli</taxon>
        <taxon>Bacillales</taxon>
        <taxon>Paenibacillaceae</taxon>
        <taxon>Paenibacillus</taxon>
    </lineage>
</organism>
<keyword evidence="2" id="KW-0808">Transferase</keyword>
<evidence type="ECO:0000259" key="1">
    <source>
        <dbReference type="PROSITE" id="PS51186"/>
    </source>
</evidence>
<dbReference type="Proteomes" id="UP001589776">
    <property type="component" value="Unassembled WGS sequence"/>
</dbReference>
<keyword evidence="3" id="KW-1185">Reference proteome</keyword>
<name>A0ABV6DN42_9BACL</name>